<dbReference type="InterPro" id="IPR016195">
    <property type="entry name" value="Pol/histidinol_Pase-like"/>
</dbReference>
<dbReference type="Proteomes" id="UP000485562">
    <property type="component" value="Unassembled WGS sequence"/>
</dbReference>
<comment type="caution">
    <text evidence="1">The sequence shown here is derived from an EMBL/GenBank/DDBJ whole genome shotgun (WGS) entry which is preliminary data.</text>
</comment>
<reference evidence="1" key="1">
    <citation type="submission" date="2017-02" db="EMBL/GenBank/DDBJ databases">
        <title>Delving into the versatile metabolic prowess of the omnipresent phylum Bacteroidetes.</title>
        <authorList>
            <person name="Nobu M.K."/>
            <person name="Mei R."/>
            <person name="Narihiro T."/>
            <person name="Kuroda K."/>
            <person name="Liu W.-T."/>
        </authorList>
    </citation>
    <scope>NUCLEOTIDE SEQUENCE</scope>
    <source>
        <strain evidence="1">ADurb.Bin131</strain>
    </source>
</reference>
<dbReference type="EMBL" id="MWDQ01000018">
    <property type="protein sequence ID" value="OQB75271.1"/>
    <property type="molecule type" value="Genomic_DNA"/>
</dbReference>
<name>A0A1V6CEB8_UNCT6</name>
<organism evidence="1">
    <name type="scientific">candidate division TA06 bacterium ADurb.Bin131</name>
    <dbReference type="NCBI Taxonomy" id="1852827"/>
    <lineage>
        <taxon>Bacteria</taxon>
        <taxon>Bacteria division TA06</taxon>
    </lineage>
</organism>
<accession>A0A1V6CEB8</accession>
<dbReference type="SUPFAM" id="SSF89550">
    <property type="entry name" value="PHP domain-like"/>
    <property type="match status" value="1"/>
</dbReference>
<gene>
    <name evidence="1" type="ORF">BWX89_00067</name>
</gene>
<evidence type="ECO:0000313" key="1">
    <source>
        <dbReference type="EMBL" id="OQB75271.1"/>
    </source>
</evidence>
<proteinExistence type="predicted"/>
<sequence>MRKTIFIPDFEKPIRIPAKVKMEIAQPPVAIAGTKITLRLKFLILKYIGPEEILKLQIFGGRNNKGWFSNIQLDNPKEDGFILVKYNNVQLKVSQKNNPYGMLTIFPPEGGIKAGKNIYVIMRNVDVGTIRFLNKFFVLYRDNLKSPEGPHKAESVWNRENQKKILAACMMHILGGEIHNIKTYGPSDVFPKKKFSLLIRPEDKFHNLSSRILNKKIEVFCEKTGLKKQIKKVKNSTCQQVKISVNNPGVYRITVKYGTQEFISNPIICSENKGFNLYWGMIHAHTEMSDGAGTIDYYFHQLKNEAGLDFGAPGDHDHLWETTDKMWKKTCKTVKKWNYEERFITFPGYEWAKWRRNGDGDRNVYYYHDNRPIYRSDEGCYPDPQALFTALKNEESIIVPHHTAHGGNFCDWKDHNAQKERLIEIYQERGSYECSEKDGNPVPECESRWKPFENGYVINALIAGWRTGFTGGGDDHISHAGTDFPRGTCNYKDGLTGVFAKTLTREGIWKALWNRKTIATTGARIFLYYTVNDKPLGSEIYGWETKTRRFHIIFHGTDNLDRIEIIRNGRIIYVSKEEGIDTEFLWEDCDPVQKILLPPTKFSKEPFAFYYIRAVQKNKEVVWASPVWILGF</sequence>
<protein>
    <recommendedName>
        <fullName evidence="2">DUF3604 domain-containing protein</fullName>
    </recommendedName>
</protein>
<dbReference type="AlphaFoldDB" id="A0A1V6CEB8"/>
<dbReference type="InterPro" id="IPR022028">
    <property type="entry name" value="DUF3604"/>
</dbReference>
<evidence type="ECO:0008006" key="2">
    <source>
        <dbReference type="Google" id="ProtNLM"/>
    </source>
</evidence>
<dbReference type="Pfam" id="PF12228">
    <property type="entry name" value="DUF3604"/>
    <property type="match status" value="1"/>
</dbReference>
<dbReference type="Gene3D" id="3.20.20.140">
    <property type="entry name" value="Metal-dependent hydrolases"/>
    <property type="match status" value="1"/>
</dbReference>